<organism evidence="1 2">
    <name type="scientific">Sphingomonas oryzagri</name>
    <dbReference type="NCBI Taxonomy" id="3042314"/>
    <lineage>
        <taxon>Bacteria</taxon>
        <taxon>Pseudomonadati</taxon>
        <taxon>Pseudomonadota</taxon>
        <taxon>Alphaproteobacteria</taxon>
        <taxon>Sphingomonadales</taxon>
        <taxon>Sphingomonadaceae</taxon>
        <taxon>Sphingomonas</taxon>
    </lineage>
</organism>
<sequence>MSEIDQALVDFPALMIRAEIASGKATVRSLGALYMVAMANRTARGDMSDFADINTAISDYRCPNGTMAERAMSLEPVKKVAWALYESVCSLQKQESR</sequence>
<reference evidence="1" key="1">
    <citation type="submission" date="2023-04" db="EMBL/GenBank/DDBJ databases">
        <title>Sphingomonas sp. MAHUQ-71 isolated from rice field.</title>
        <authorList>
            <person name="Huq M.A."/>
        </authorList>
    </citation>
    <scope>NUCLEOTIDE SEQUENCE</scope>
    <source>
        <strain evidence="1">MAHUQ-71</strain>
    </source>
</reference>
<gene>
    <name evidence="1" type="ORF">QGN17_09290</name>
</gene>
<keyword evidence="2" id="KW-1185">Reference proteome</keyword>
<comment type="caution">
    <text evidence="1">The sequence shown here is derived from an EMBL/GenBank/DDBJ whole genome shotgun (WGS) entry which is preliminary data.</text>
</comment>
<evidence type="ECO:0000313" key="2">
    <source>
        <dbReference type="Proteomes" id="UP001160625"/>
    </source>
</evidence>
<proteinExistence type="predicted"/>
<dbReference type="RefSeq" id="WP_281044194.1">
    <property type="nucleotide sequence ID" value="NZ_JARYGZ010000001.1"/>
</dbReference>
<name>A0ABT6N151_9SPHN</name>
<evidence type="ECO:0000313" key="1">
    <source>
        <dbReference type="EMBL" id="MDH7638922.1"/>
    </source>
</evidence>
<dbReference type="EMBL" id="JARYGZ010000001">
    <property type="protein sequence ID" value="MDH7638922.1"/>
    <property type="molecule type" value="Genomic_DNA"/>
</dbReference>
<protein>
    <submittedName>
        <fullName evidence="1">Uncharacterized protein</fullName>
    </submittedName>
</protein>
<dbReference type="Proteomes" id="UP001160625">
    <property type="component" value="Unassembled WGS sequence"/>
</dbReference>
<accession>A0ABT6N151</accession>